<dbReference type="SMART" id="SM00862">
    <property type="entry name" value="Trans_reg_C"/>
    <property type="match status" value="1"/>
</dbReference>
<dbReference type="PROSITE" id="PS51755">
    <property type="entry name" value="OMPR_PHOB"/>
    <property type="match status" value="1"/>
</dbReference>
<dbReference type="PROSITE" id="PS50110">
    <property type="entry name" value="RESPONSE_REGULATORY"/>
    <property type="match status" value="1"/>
</dbReference>
<keyword evidence="11" id="KW-1185">Reference proteome</keyword>
<dbReference type="CDD" id="cd00383">
    <property type="entry name" value="trans_reg_C"/>
    <property type="match status" value="1"/>
</dbReference>
<dbReference type="CDD" id="cd17574">
    <property type="entry name" value="REC_OmpR"/>
    <property type="match status" value="1"/>
</dbReference>
<dbReference type="EMBL" id="JBHTHQ010000010">
    <property type="protein sequence ID" value="MFD0704350.1"/>
    <property type="molecule type" value="Genomic_DNA"/>
</dbReference>
<keyword evidence="5" id="KW-0804">Transcription</keyword>
<evidence type="ECO:0000256" key="3">
    <source>
        <dbReference type="ARBA" id="ARBA00023015"/>
    </source>
</evidence>
<evidence type="ECO:0000313" key="11">
    <source>
        <dbReference type="Proteomes" id="UP001597036"/>
    </source>
</evidence>
<dbReference type="SUPFAM" id="SSF52172">
    <property type="entry name" value="CheY-like"/>
    <property type="match status" value="1"/>
</dbReference>
<dbReference type="Gene3D" id="3.40.50.2300">
    <property type="match status" value="1"/>
</dbReference>
<dbReference type="PANTHER" id="PTHR48111">
    <property type="entry name" value="REGULATOR OF RPOS"/>
    <property type="match status" value="1"/>
</dbReference>
<dbReference type="RefSeq" id="WP_377937790.1">
    <property type="nucleotide sequence ID" value="NZ_JBHTHQ010000010.1"/>
</dbReference>
<accession>A0ABW2Y4T3</accession>
<dbReference type="Pfam" id="PF00486">
    <property type="entry name" value="Trans_reg_C"/>
    <property type="match status" value="1"/>
</dbReference>
<feature type="modified residue" description="4-aspartylphosphate" evidence="6">
    <location>
        <position position="77"/>
    </location>
</feature>
<dbReference type="InterPro" id="IPR011006">
    <property type="entry name" value="CheY-like_superfamily"/>
</dbReference>
<feature type="DNA-binding region" description="OmpR/PhoB-type" evidence="7">
    <location>
        <begin position="166"/>
        <end position="275"/>
    </location>
</feature>
<evidence type="ECO:0000256" key="4">
    <source>
        <dbReference type="ARBA" id="ARBA00023125"/>
    </source>
</evidence>
<dbReference type="InterPro" id="IPR001867">
    <property type="entry name" value="OmpR/PhoB-type_DNA-bd"/>
</dbReference>
<gene>
    <name evidence="10" type="ORF">ACFQY8_01095</name>
</gene>
<dbReference type="PANTHER" id="PTHR48111:SF1">
    <property type="entry name" value="TWO-COMPONENT RESPONSE REGULATOR ORR33"/>
    <property type="match status" value="1"/>
</dbReference>
<evidence type="ECO:0000256" key="5">
    <source>
        <dbReference type="ARBA" id="ARBA00023163"/>
    </source>
</evidence>
<evidence type="ECO:0000256" key="7">
    <source>
        <dbReference type="PROSITE-ProRule" id="PRU01091"/>
    </source>
</evidence>
<dbReference type="InterPro" id="IPR016032">
    <property type="entry name" value="Sig_transdc_resp-reg_C-effctor"/>
</dbReference>
<keyword evidence="2" id="KW-0902">Two-component regulatory system</keyword>
<dbReference type="Gene3D" id="1.10.10.10">
    <property type="entry name" value="Winged helix-like DNA-binding domain superfamily/Winged helix DNA-binding domain"/>
    <property type="match status" value="1"/>
</dbReference>
<evidence type="ECO:0000259" key="9">
    <source>
        <dbReference type="PROSITE" id="PS51755"/>
    </source>
</evidence>
<reference evidence="11" key="1">
    <citation type="journal article" date="2019" name="Int. J. Syst. Evol. Microbiol.">
        <title>The Global Catalogue of Microorganisms (GCM) 10K type strain sequencing project: providing services to taxonomists for standard genome sequencing and annotation.</title>
        <authorList>
            <consortium name="The Broad Institute Genomics Platform"/>
            <consortium name="The Broad Institute Genome Sequencing Center for Infectious Disease"/>
            <person name="Wu L."/>
            <person name="Ma J."/>
        </authorList>
    </citation>
    <scope>NUCLEOTIDE SEQUENCE [LARGE SCALE GENOMIC DNA]</scope>
    <source>
        <strain evidence="11">CCM 8604</strain>
    </source>
</reference>
<dbReference type="Gene3D" id="6.10.250.690">
    <property type="match status" value="1"/>
</dbReference>
<keyword evidence="4 7" id="KW-0238">DNA-binding</keyword>
<dbReference type="InterPro" id="IPR036388">
    <property type="entry name" value="WH-like_DNA-bd_sf"/>
</dbReference>
<feature type="domain" description="OmpR/PhoB-type" evidence="9">
    <location>
        <begin position="166"/>
        <end position="275"/>
    </location>
</feature>
<dbReference type="SMART" id="SM00448">
    <property type="entry name" value="REC"/>
    <property type="match status" value="1"/>
</dbReference>
<sequence length="283" mass="31457">MSPDLSIYTPREKVSPPLTPDVFHTKRILVVEDEAELQKLLLNILRRDGYIAVQAAGTVSHALELAKTWRPEAFLLDVMLPDGDGFELLRMIQKDNTSPALFLSARDEDEARLHGLGMGADDYITKPFLPQELLLRLNAVLRRTYTVPSVSHTVSIGSSQVNGAEHDLLTLGDVTIDFSTGIAHQVAQKNSQSMPKPIKDIPLTATELTILKILRDNRGIIVTTDSLMESVWGNSFGYENSLMVHMHRLRDKIEEDPSKPQWILTARGLGYRLAAPTAPSQTL</sequence>
<dbReference type="Pfam" id="PF00072">
    <property type="entry name" value="Response_reg"/>
    <property type="match status" value="1"/>
</dbReference>
<evidence type="ECO:0000259" key="8">
    <source>
        <dbReference type="PROSITE" id="PS50110"/>
    </source>
</evidence>
<dbReference type="Proteomes" id="UP001597036">
    <property type="component" value="Unassembled WGS sequence"/>
</dbReference>
<evidence type="ECO:0000256" key="1">
    <source>
        <dbReference type="ARBA" id="ARBA00022553"/>
    </source>
</evidence>
<feature type="domain" description="Response regulatory" evidence="8">
    <location>
        <begin position="27"/>
        <end position="141"/>
    </location>
</feature>
<keyword evidence="3" id="KW-0805">Transcription regulation</keyword>
<proteinExistence type="predicted"/>
<dbReference type="SUPFAM" id="SSF46894">
    <property type="entry name" value="C-terminal effector domain of the bipartite response regulators"/>
    <property type="match status" value="1"/>
</dbReference>
<protein>
    <submittedName>
        <fullName evidence="10">Response regulator transcription factor</fullName>
    </submittedName>
</protein>
<comment type="caution">
    <text evidence="10">The sequence shown here is derived from an EMBL/GenBank/DDBJ whole genome shotgun (WGS) entry which is preliminary data.</text>
</comment>
<organism evidence="10 11">
    <name type="scientific">Alloscardovia venturai</name>
    <dbReference type="NCBI Taxonomy" id="1769421"/>
    <lineage>
        <taxon>Bacteria</taxon>
        <taxon>Bacillati</taxon>
        <taxon>Actinomycetota</taxon>
        <taxon>Actinomycetes</taxon>
        <taxon>Bifidobacteriales</taxon>
        <taxon>Bifidobacteriaceae</taxon>
        <taxon>Alloscardovia</taxon>
    </lineage>
</organism>
<keyword evidence="1 6" id="KW-0597">Phosphoprotein</keyword>
<evidence type="ECO:0000256" key="6">
    <source>
        <dbReference type="PROSITE-ProRule" id="PRU00169"/>
    </source>
</evidence>
<evidence type="ECO:0000256" key="2">
    <source>
        <dbReference type="ARBA" id="ARBA00023012"/>
    </source>
</evidence>
<dbReference type="InterPro" id="IPR001789">
    <property type="entry name" value="Sig_transdc_resp-reg_receiver"/>
</dbReference>
<dbReference type="InterPro" id="IPR039420">
    <property type="entry name" value="WalR-like"/>
</dbReference>
<name>A0ABW2Y4T3_9BIFI</name>
<evidence type="ECO:0000313" key="10">
    <source>
        <dbReference type="EMBL" id="MFD0704350.1"/>
    </source>
</evidence>